<organism evidence="2 3">
    <name type="scientific">Metabacillus litoralis</name>
    <dbReference type="NCBI Taxonomy" id="152268"/>
    <lineage>
        <taxon>Bacteria</taxon>
        <taxon>Bacillati</taxon>
        <taxon>Bacillota</taxon>
        <taxon>Bacilli</taxon>
        <taxon>Bacillales</taxon>
        <taxon>Bacillaceae</taxon>
        <taxon>Metabacillus</taxon>
    </lineage>
</organism>
<protein>
    <recommendedName>
        <fullName evidence="4">DUF2802 domain-containing protein</fullName>
    </recommendedName>
</protein>
<feature type="compositionally biased region" description="Polar residues" evidence="1">
    <location>
        <begin position="74"/>
        <end position="83"/>
    </location>
</feature>
<sequence length="121" mass="13918">MTIMIIILFIISIVLIGISFLQRDNVKELEQELDHLQLSAMQEIYKLKKKMRVVEEELLQNDTPLKEQTKTNSEDSQTNPNTSRILAKYRQGMSIEAIALSEGTSVEEIRAIVEQNERVLT</sequence>
<evidence type="ECO:0008006" key="4">
    <source>
        <dbReference type="Google" id="ProtNLM"/>
    </source>
</evidence>
<comment type="caution">
    <text evidence="2">The sequence shown here is derived from an EMBL/GenBank/DDBJ whole genome shotgun (WGS) entry which is preliminary data.</text>
</comment>
<feature type="compositionally biased region" description="Basic and acidic residues" evidence="1">
    <location>
        <begin position="64"/>
        <end position="73"/>
    </location>
</feature>
<dbReference type="STRING" id="152268.A6K24_06045"/>
<accession>A0A179SVH6</accession>
<proteinExistence type="predicted"/>
<gene>
    <name evidence="2" type="ORF">A6K24_06045</name>
</gene>
<dbReference type="AlphaFoldDB" id="A0A179SVH6"/>
<dbReference type="EMBL" id="LWSG01000023">
    <property type="protein sequence ID" value="OAS85070.1"/>
    <property type="molecule type" value="Genomic_DNA"/>
</dbReference>
<reference evidence="3" key="1">
    <citation type="submission" date="2016-04" db="EMBL/GenBank/DDBJ databases">
        <authorList>
            <person name="Lyu Z."/>
            <person name="Lyu W."/>
        </authorList>
    </citation>
    <scope>NUCLEOTIDE SEQUENCE [LARGE SCALE GENOMIC DNA]</scope>
    <source>
        <strain evidence="3">C44</strain>
    </source>
</reference>
<feature type="region of interest" description="Disordered" evidence="1">
    <location>
        <begin position="60"/>
        <end position="83"/>
    </location>
</feature>
<dbReference type="OrthoDB" id="2454584at2"/>
<evidence type="ECO:0000313" key="3">
    <source>
        <dbReference type="Proteomes" id="UP000078534"/>
    </source>
</evidence>
<keyword evidence="3" id="KW-1185">Reference proteome</keyword>
<evidence type="ECO:0000256" key="1">
    <source>
        <dbReference type="SAM" id="MobiDB-lite"/>
    </source>
</evidence>
<evidence type="ECO:0000313" key="2">
    <source>
        <dbReference type="EMBL" id="OAS85070.1"/>
    </source>
</evidence>
<name>A0A179SVH6_9BACI</name>
<dbReference type="Proteomes" id="UP000078534">
    <property type="component" value="Unassembled WGS sequence"/>
</dbReference>
<dbReference type="RefSeq" id="WP_066334835.1">
    <property type="nucleotide sequence ID" value="NZ_LWSG01000023.1"/>
</dbReference>